<dbReference type="InterPro" id="IPR045518">
    <property type="entry name" value="2EXR"/>
</dbReference>
<evidence type="ECO:0000256" key="1">
    <source>
        <dbReference type="SAM" id="MobiDB-lite"/>
    </source>
</evidence>
<proteinExistence type="predicted"/>
<evidence type="ECO:0000313" key="4">
    <source>
        <dbReference type="Proteomes" id="UP001396898"/>
    </source>
</evidence>
<dbReference type="Proteomes" id="UP001396898">
    <property type="component" value="Unassembled WGS sequence"/>
</dbReference>
<comment type="caution">
    <text evidence="3">The sequence shown here is derived from an EMBL/GenBank/DDBJ whole genome shotgun (WGS) entry which is preliminary data.</text>
</comment>
<sequence>MTSFHPFPRLPPELRRQIWDLTVVPRQVKIRAVFEELESDYEMHWGEYEYWRSREPIRFHSSTKTPPALQACRESRACLVGREGGGGYTQALTGGSDPIYTWVSFAVDTIWVEFNPVPVLEEEYERIIRLELYCASGIDTNFFGHHDLISSVARSNVKELTLSETGPLLVSYQDEWLMEAYEYMWNCYDRCDPVSYYTRIRCPQHLGDVEMNTGNFNEIFKAAGERYLAAGSENPRAWRPNSWRHSETCTCEDRGASTPSSTSTDDEGDILTEEEDTPPPNQLQ</sequence>
<name>A0ABR1RI50_9PEZI</name>
<reference evidence="3 4" key="1">
    <citation type="submission" date="2023-01" db="EMBL/GenBank/DDBJ databases">
        <title>Analysis of 21 Apiospora genomes using comparative genomics revels a genus with tremendous synthesis potential of carbohydrate active enzymes and secondary metabolites.</title>
        <authorList>
            <person name="Sorensen T."/>
        </authorList>
    </citation>
    <scope>NUCLEOTIDE SEQUENCE [LARGE SCALE GENOMIC DNA]</scope>
    <source>
        <strain evidence="3 4">CBS 20057</strain>
    </source>
</reference>
<organism evidence="3 4">
    <name type="scientific">Apiospora marii</name>
    <dbReference type="NCBI Taxonomy" id="335849"/>
    <lineage>
        <taxon>Eukaryota</taxon>
        <taxon>Fungi</taxon>
        <taxon>Dikarya</taxon>
        <taxon>Ascomycota</taxon>
        <taxon>Pezizomycotina</taxon>
        <taxon>Sordariomycetes</taxon>
        <taxon>Xylariomycetidae</taxon>
        <taxon>Amphisphaeriales</taxon>
        <taxon>Apiosporaceae</taxon>
        <taxon>Apiospora</taxon>
    </lineage>
</organism>
<feature type="domain" description="2EXR" evidence="2">
    <location>
        <begin position="4"/>
        <end position="110"/>
    </location>
</feature>
<evidence type="ECO:0000259" key="2">
    <source>
        <dbReference type="Pfam" id="PF20150"/>
    </source>
</evidence>
<keyword evidence="4" id="KW-1185">Reference proteome</keyword>
<dbReference type="Pfam" id="PF20150">
    <property type="entry name" value="2EXR"/>
    <property type="match status" value="1"/>
</dbReference>
<feature type="compositionally biased region" description="Acidic residues" evidence="1">
    <location>
        <begin position="264"/>
        <end position="277"/>
    </location>
</feature>
<feature type="region of interest" description="Disordered" evidence="1">
    <location>
        <begin position="247"/>
        <end position="284"/>
    </location>
</feature>
<accession>A0ABR1RI50</accession>
<gene>
    <name evidence="3" type="ORF">PG991_010316</name>
</gene>
<protein>
    <recommendedName>
        <fullName evidence="2">2EXR domain-containing protein</fullName>
    </recommendedName>
</protein>
<dbReference type="PANTHER" id="PTHR35910:SF1">
    <property type="entry name" value="2EXR DOMAIN-CONTAINING PROTEIN"/>
    <property type="match status" value="1"/>
</dbReference>
<evidence type="ECO:0000313" key="3">
    <source>
        <dbReference type="EMBL" id="KAK8012941.1"/>
    </source>
</evidence>
<dbReference type="PANTHER" id="PTHR35910">
    <property type="entry name" value="2EXR DOMAIN-CONTAINING PROTEIN"/>
    <property type="match status" value="1"/>
</dbReference>
<dbReference type="EMBL" id="JAQQWI010000015">
    <property type="protein sequence ID" value="KAK8012941.1"/>
    <property type="molecule type" value="Genomic_DNA"/>
</dbReference>